<dbReference type="SMART" id="SM00028">
    <property type="entry name" value="TPR"/>
    <property type="match status" value="4"/>
</dbReference>
<organism evidence="2">
    <name type="scientific">Thermosulfidibacter takaii</name>
    <dbReference type="NCBI Taxonomy" id="412593"/>
    <lineage>
        <taxon>Bacteria</taxon>
        <taxon>Pseudomonadati</taxon>
        <taxon>Thermosulfidibacterota</taxon>
        <taxon>Thermosulfidibacteria</taxon>
        <taxon>Thermosulfidibacterales</taxon>
        <taxon>Thermosulfidibacteraceae</taxon>
    </lineage>
</organism>
<dbReference type="Pfam" id="PF00515">
    <property type="entry name" value="TPR_1"/>
    <property type="match status" value="2"/>
</dbReference>
<keyword evidence="1" id="KW-0802">TPR repeat</keyword>
<evidence type="ECO:0000256" key="1">
    <source>
        <dbReference type="PROSITE-ProRule" id="PRU00339"/>
    </source>
</evidence>
<gene>
    <name evidence="2" type="ORF">ENF32_05970</name>
</gene>
<dbReference type="GO" id="GO:0097363">
    <property type="term" value="F:protein O-acetylglucosaminyltransferase activity"/>
    <property type="evidence" value="ECO:0007669"/>
    <property type="project" value="TreeGrafter"/>
</dbReference>
<protein>
    <submittedName>
        <fullName evidence="2">Tetratricopeptide repeat protein</fullName>
    </submittedName>
</protein>
<dbReference type="Proteomes" id="UP000885690">
    <property type="component" value="Unassembled WGS sequence"/>
</dbReference>
<dbReference type="Pfam" id="PF13181">
    <property type="entry name" value="TPR_8"/>
    <property type="match status" value="1"/>
</dbReference>
<dbReference type="InterPro" id="IPR011990">
    <property type="entry name" value="TPR-like_helical_dom_sf"/>
</dbReference>
<feature type="repeat" description="TPR" evidence="1">
    <location>
        <begin position="70"/>
        <end position="103"/>
    </location>
</feature>
<feature type="repeat" description="TPR" evidence="1">
    <location>
        <begin position="140"/>
        <end position="173"/>
    </location>
</feature>
<dbReference type="PANTHER" id="PTHR44366:SF1">
    <property type="entry name" value="UDP-N-ACETYLGLUCOSAMINE--PEPTIDE N-ACETYLGLUCOSAMINYLTRANSFERASE 110 KDA SUBUNIT"/>
    <property type="match status" value="1"/>
</dbReference>
<dbReference type="PANTHER" id="PTHR44366">
    <property type="entry name" value="UDP-N-ACETYLGLUCOSAMINE--PEPTIDE N-ACETYLGLUCOSAMINYLTRANSFERASE 110 KDA SUBUNIT"/>
    <property type="match status" value="1"/>
</dbReference>
<dbReference type="SUPFAM" id="SSF48452">
    <property type="entry name" value="TPR-like"/>
    <property type="match status" value="1"/>
</dbReference>
<dbReference type="PROSITE" id="PS50005">
    <property type="entry name" value="TPR"/>
    <property type="match status" value="3"/>
</dbReference>
<dbReference type="Pfam" id="PF13174">
    <property type="entry name" value="TPR_6"/>
    <property type="match status" value="1"/>
</dbReference>
<dbReference type="AlphaFoldDB" id="A0A7C0Y7B6"/>
<dbReference type="GO" id="GO:0006493">
    <property type="term" value="P:protein O-linked glycosylation"/>
    <property type="evidence" value="ECO:0007669"/>
    <property type="project" value="InterPro"/>
</dbReference>
<reference evidence="2" key="1">
    <citation type="journal article" date="2020" name="mSystems">
        <title>Genome- and Community-Level Interaction Insights into Carbon Utilization and Element Cycling Functions of Hydrothermarchaeota in Hydrothermal Sediment.</title>
        <authorList>
            <person name="Zhou Z."/>
            <person name="Liu Y."/>
            <person name="Xu W."/>
            <person name="Pan J."/>
            <person name="Luo Z.H."/>
            <person name="Li M."/>
        </authorList>
    </citation>
    <scope>NUCLEOTIDE SEQUENCE [LARGE SCALE GENOMIC DNA]</scope>
    <source>
        <strain evidence="2">HyVt-115</strain>
    </source>
</reference>
<dbReference type="PROSITE" id="PS51257">
    <property type="entry name" value="PROKAR_LIPOPROTEIN"/>
    <property type="match status" value="1"/>
</dbReference>
<sequence length="266" mass="30262">MKKGWVLLLCLVAFGVTGCQGPSRVTMEKEVREGSFRLKYKLGLSYIQSERYKDALLELLEAQRLNPSSPKVYNGLGVAYLGLGELDKAQESFEKAVTLNPGYSEAHTNLATVYIQRRQWDKAVEECTKALDNPLYMSPEVAYNNRGYAYQMMGKDREALLDYYRALRYNPKFPKAYENLIAYYLSKDDMVRARGILDDTVAIGLKSPGLIFYRALFSNIDGDKKRACELFQRLVKEFPLTSWAKKARAYIDLIGNCDAHGATILR</sequence>
<feature type="repeat" description="TPR" evidence="1">
    <location>
        <begin position="36"/>
        <end position="69"/>
    </location>
</feature>
<dbReference type="InterPro" id="IPR019734">
    <property type="entry name" value="TPR_rpt"/>
</dbReference>
<dbReference type="Gene3D" id="1.25.40.10">
    <property type="entry name" value="Tetratricopeptide repeat domain"/>
    <property type="match status" value="1"/>
</dbReference>
<evidence type="ECO:0000313" key="2">
    <source>
        <dbReference type="EMBL" id="HDD53594.1"/>
    </source>
</evidence>
<comment type="caution">
    <text evidence="2">The sequence shown here is derived from an EMBL/GenBank/DDBJ whole genome shotgun (WGS) entry which is preliminary data.</text>
</comment>
<dbReference type="PROSITE" id="PS50293">
    <property type="entry name" value="TPR_REGION"/>
    <property type="match status" value="1"/>
</dbReference>
<proteinExistence type="predicted"/>
<dbReference type="EMBL" id="DQWS01000224">
    <property type="protein sequence ID" value="HDD53594.1"/>
    <property type="molecule type" value="Genomic_DNA"/>
</dbReference>
<accession>A0A7C0Y7B6</accession>
<dbReference type="InterPro" id="IPR037919">
    <property type="entry name" value="OGT"/>
</dbReference>
<name>A0A7C0Y7B6_9BACT</name>